<dbReference type="Pfam" id="PF08387">
    <property type="entry name" value="FBD"/>
    <property type="match status" value="1"/>
</dbReference>
<evidence type="ECO:0000259" key="1">
    <source>
        <dbReference type="SMART" id="SM00579"/>
    </source>
</evidence>
<proteinExistence type="predicted"/>
<evidence type="ECO:0000313" key="4">
    <source>
        <dbReference type="Proteomes" id="UP000002051"/>
    </source>
</evidence>
<dbReference type="PaxDb" id="3880-AES94287"/>
<gene>
    <name evidence="2" type="ordered locus">MTR_5g012840</name>
</gene>
<reference evidence="2 4" key="2">
    <citation type="journal article" date="2014" name="BMC Genomics">
        <title>An improved genome release (version Mt4.0) for the model legume Medicago truncatula.</title>
        <authorList>
            <person name="Tang H."/>
            <person name="Krishnakumar V."/>
            <person name="Bidwell S."/>
            <person name="Rosen B."/>
            <person name="Chan A."/>
            <person name="Zhou S."/>
            <person name="Gentzbittel L."/>
            <person name="Childs K.L."/>
            <person name="Yandell M."/>
            <person name="Gundlach H."/>
            <person name="Mayer K.F."/>
            <person name="Schwartz D.C."/>
            <person name="Town C.D."/>
        </authorList>
    </citation>
    <scope>GENOME REANNOTATION</scope>
    <source>
        <strain evidence="3 4">cv. Jemalong A17</strain>
    </source>
</reference>
<dbReference type="SUPFAM" id="SSF52047">
    <property type="entry name" value="RNI-like"/>
    <property type="match status" value="1"/>
</dbReference>
<dbReference type="SMART" id="SM00579">
    <property type="entry name" value="FBD"/>
    <property type="match status" value="1"/>
</dbReference>
<dbReference type="EMBL" id="CM001221">
    <property type="protein sequence ID" value="AES94287.1"/>
    <property type="molecule type" value="Genomic_DNA"/>
</dbReference>
<dbReference type="PANTHER" id="PTHR31900">
    <property type="entry name" value="F-BOX/RNI SUPERFAMILY PROTEIN-RELATED"/>
    <property type="match status" value="1"/>
</dbReference>
<evidence type="ECO:0000313" key="3">
    <source>
        <dbReference type="EnsemblPlants" id="AES94287"/>
    </source>
</evidence>
<organism evidence="2 4">
    <name type="scientific">Medicago truncatula</name>
    <name type="common">Barrel medic</name>
    <name type="synonym">Medicago tribuloides</name>
    <dbReference type="NCBI Taxonomy" id="3880"/>
    <lineage>
        <taxon>Eukaryota</taxon>
        <taxon>Viridiplantae</taxon>
        <taxon>Streptophyta</taxon>
        <taxon>Embryophyta</taxon>
        <taxon>Tracheophyta</taxon>
        <taxon>Spermatophyta</taxon>
        <taxon>Magnoliopsida</taxon>
        <taxon>eudicotyledons</taxon>
        <taxon>Gunneridae</taxon>
        <taxon>Pentapetalae</taxon>
        <taxon>rosids</taxon>
        <taxon>fabids</taxon>
        <taxon>Fabales</taxon>
        <taxon>Fabaceae</taxon>
        <taxon>Papilionoideae</taxon>
        <taxon>50 kb inversion clade</taxon>
        <taxon>NPAAA clade</taxon>
        <taxon>Hologalegina</taxon>
        <taxon>IRL clade</taxon>
        <taxon>Trifolieae</taxon>
        <taxon>Medicago</taxon>
    </lineage>
</organism>
<dbReference type="EnsemblPlants" id="AES94287">
    <property type="protein sequence ID" value="AES94287"/>
    <property type="gene ID" value="MTR_5g012840"/>
</dbReference>
<dbReference type="Pfam" id="PF24758">
    <property type="entry name" value="LRR_At5g56370"/>
    <property type="match status" value="1"/>
</dbReference>
<dbReference type="OMA" id="HIELTFI"/>
<dbReference type="AlphaFoldDB" id="G7JXD0"/>
<feature type="domain" description="FBD" evidence="1">
    <location>
        <begin position="248"/>
        <end position="318"/>
    </location>
</feature>
<dbReference type="Gene3D" id="3.80.10.10">
    <property type="entry name" value="Ribonuclease Inhibitor"/>
    <property type="match status" value="1"/>
</dbReference>
<accession>G7JXD0</accession>
<dbReference type="InterPro" id="IPR055411">
    <property type="entry name" value="LRR_FXL15/At3g58940/PEG3-like"/>
</dbReference>
<reference evidence="3" key="3">
    <citation type="submission" date="2015-04" db="UniProtKB">
        <authorList>
            <consortium name="EnsemblPlants"/>
        </authorList>
    </citation>
    <scope>IDENTIFICATION</scope>
    <source>
        <strain evidence="3">cv. Jemalong A17</strain>
    </source>
</reference>
<evidence type="ECO:0000313" key="2">
    <source>
        <dbReference type="EMBL" id="AES94287.1"/>
    </source>
</evidence>
<dbReference type="PANTHER" id="PTHR31900:SF30">
    <property type="entry name" value="SUPERFAMILY PROTEIN, PUTATIVE-RELATED"/>
    <property type="match status" value="1"/>
</dbReference>
<dbReference type="HOGENOM" id="CLU_010721_1_0_1"/>
<sequence length="318" mass="36909">MSSPTPNVDIIISTFILSKKWNQLWLSVLTLDFDDQGSPNFLAFRHFVYLVMLMRDASLPIRSFLQRCDPYDINRFISVAVKRGIDNLTLDLSGTDDDFQIRLDPIISTVFNCRNLVVLKLKSLKMYICPQLDFPLLKTLHLDKVYFYAFSGSRFNKLIEACPILEQLQVTDLQFGSPITTMDTYQQVYSCHNLIHIELTFIQLYQKKVKNLVELLQHCPKLQDLTLQKLYERQRDEHDWGEPQTVPKCLSSQLRTCSLIGYKGSNCELLFAEYILKNAKVLQTMKISTSSSVLHKKHHMLMKLSVFKGFFACKLLFD</sequence>
<dbReference type="InterPro" id="IPR050232">
    <property type="entry name" value="FBL13/AtMIF1-like"/>
</dbReference>
<dbReference type="InterPro" id="IPR032675">
    <property type="entry name" value="LRR_dom_sf"/>
</dbReference>
<name>G7JXD0_MEDTR</name>
<dbReference type="Proteomes" id="UP000002051">
    <property type="component" value="Chromosome 5"/>
</dbReference>
<protein>
    <submittedName>
        <fullName evidence="2">F-box/RNI/FBD-like domain protein</fullName>
    </submittedName>
</protein>
<reference evidence="2 4" key="1">
    <citation type="journal article" date="2011" name="Nature">
        <title>The Medicago genome provides insight into the evolution of rhizobial symbioses.</title>
        <authorList>
            <person name="Young N.D."/>
            <person name="Debelle F."/>
            <person name="Oldroyd G.E."/>
            <person name="Geurts R."/>
            <person name="Cannon S.B."/>
            <person name="Udvardi M.K."/>
            <person name="Benedito V.A."/>
            <person name="Mayer K.F."/>
            <person name="Gouzy J."/>
            <person name="Schoof H."/>
            <person name="Van de Peer Y."/>
            <person name="Proost S."/>
            <person name="Cook D.R."/>
            <person name="Meyers B.C."/>
            <person name="Spannagl M."/>
            <person name="Cheung F."/>
            <person name="De Mita S."/>
            <person name="Krishnakumar V."/>
            <person name="Gundlach H."/>
            <person name="Zhou S."/>
            <person name="Mudge J."/>
            <person name="Bharti A.K."/>
            <person name="Murray J.D."/>
            <person name="Naoumkina M.A."/>
            <person name="Rosen B."/>
            <person name="Silverstein K.A."/>
            <person name="Tang H."/>
            <person name="Rombauts S."/>
            <person name="Zhao P.X."/>
            <person name="Zhou P."/>
            <person name="Barbe V."/>
            <person name="Bardou P."/>
            <person name="Bechner M."/>
            <person name="Bellec A."/>
            <person name="Berger A."/>
            <person name="Berges H."/>
            <person name="Bidwell S."/>
            <person name="Bisseling T."/>
            <person name="Choisne N."/>
            <person name="Couloux A."/>
            <person name="Denny R."/>
            <person name="Deshpande S."/>
            <person name="Dai X."/>
            <person name="Doyle J.J."/>
            <person name="Dudez A.M."/>
            <person name="Farmer A.D."/>
            <person name="Fouteau S."/>
            <person name="Franken C."/>
            <person name="Gibelin C."/>
            <person name="Gish J."/>
            <person name="Goldstein S."/>
            <person name="Gonzalez A.J."/>
            <person name="Green P.J."/>
            <person name="Hallab A."/>
            <person name="Hartog M."/>
            <person name="Hua A."/>
            <person name="Humphray S.J."/>
            <person name="Jeong D.H."/>
            <person name="Jing Y."/>
            <person name="Jocker A."/>
            <person name="Kenton S.M."/>
            <person name="Kim D.J."/>
            <person name="Klee K."/>
            <person name="Lai H."/>
            <person name="Lang C."/>
            <person name="Lin S."/>
            <person name="Macmil S.L."/>
            <person name="Magdelenat G."/>
            <person name="Matthews L."/>
            <person name="McCorrison J."/>
            <person name="Monaghan E.L."/>
            <person name="Mun J.H."/>
            <person name="Najar F.Z."/>
            <person name="Nicholson C."/>
            <person name="Noirot C."/>
            <person name="O'Bleness M."/>
            <person name="Paule C.R."/>
            <person name="Poulain J."/>
            <person name="Prion F."/>
            <person name="Qin B."/>
            <person name="Qu C."/>
            <person name="Retzel E.F."/>
            <person name="Riddle C."/>
            <person name="Sallet E."/>
            <person name="Samain S."/>
            <person name="Samson N."/>
            <person name="Sanders I."/>
            <person name="Saurat O."/>
            <person name="Scarpelli C."/>
            <person name="Schiex T."/>
            <person name="Segurens B."/>
            <person name="Severin A.J."/>
            <person name="Sherrier D.J."/>
            <person name="Shi R."/>
            <person name="Sims S."/>
            <person name="Singer S.R."/>
            <person name="Sinharoy S."/>
            <person name="Sterck L."/>
            <person name="Viollet A."/>
            <person name="Wang B.B."/>
            <person name="Wang K."/>
            <person name="Wang M."/>
            <person name="Wang X."/>
            <person name="Warfsmann J."/>
            <person name="Weissenbach J."/>
            <person name="White D.D."/>
            <person name="White J.D."/>
            <person name="Wiley G.B."/>
            <person name="Wincker P."/>
            <person name="Xing Y."/>
            <person name="Yang L."/>
            <person name="Yao Z."/>
            <person name="Ying F."/>
            <person name="Zhai J."/>
            <person name="Zhou L."/>
            <person name="Zuber A."/>
            <person name="Denarie J."/>
            <person name="Dixon R.A."/>
            <person name="May G.D."/>
            <person name="Schwartz D.C."/>
            <person name="Rogers J."/>
            <person name="Quetier F."/>
            <person name="Town C.D."/>
            <person name="Roe B.A."/>
        </authorList>
    </citation>
    <scope>NUCLEOTIDE SEQUENCE [LARGE SCALE GENOMIC DNA]</scope>
    <source>
        <strain evidence="2">A17</strain>
        <strain evidence="3 4">cv. Jemalong A17</strain>
    </source>
</reference>
<dbReference type="InterPro" id="IPR006566">
    <property type="entry name" value="FBD"/>
</dbReference>
<keyword evidence="4" id="KW-1185">Reference proteome</keyword>